<evidence type="ECO:0000259" key="2">
    <source>
        <dbReference type="Pfam" id="PF12728"/>
    </source>
</evidence>
<accession>A0A4S2Q734</accession>
<reference evidence="3 4" key="1">
    <citation type="journal article" date="2019" name="Vet. Microbiol.">
        <title>Development of multi locus sequence typing (MLST) of Rodentibacter pneumotropicus.</title>
        <authorList>
            <person name="Adhikary S."/>
            <person name="Bisgaard M."/>
            <person name="Boot R."/>
            <person name="Benga L."/>
            <person name="Nicklas W."/>
            <person name="Christensen H."/>
        </authorList>
    </citation>
    <scope>NUCLEOTIDE SEQUENCE [LARGE SCALE GENOMIC DNA]</scope>
    <source>
        <strain evidence="3 4">1596_07</strain>
    </source>
</reference>
<dbReference type="RefSeq" id="WP_136125749.1">
    <property type="nucleotide sequence ID" value="NZ_CAJUGY010000040.1"/>
</dbReference>
<dbReference type="EMBL" id="QXNG01000109">
    <property type="protein sequence ID" value="THA12429.1"/>
    <property type="molecule type" value="Genomic_DNA"/>
</dbReference>
<feature type="region of interest" description="Disordered" evidence="1">
    <location>
        <begin position="68"/>
        <end position="87"/>
    </location>
</feature>
<proteinExistence type="predicted"/>
<dbReference type="AlphaFoldDB" id="A0A4S2Q734"/>
<organism evidence="3 4">
    <name type="scientific">Rodentibacter pneumotropicus</name>
    <dbReference type="NCBI Taxonomy" id="758"/>
    <lineage>
        <taxon>Bacteria</taxon>
        <taxon>Pseudomonadati</taxon>
        <taxon>Pseudomonadota</taxon>
        <taxon>Gammaproteobacteria</taxon>
        <taxon>Pasteurellales</taxon>
        <taxon>Pasteurellaceae</taxon>
        <taxon>Rodentibacter</taxon>
    </lineage>
</organism>
<comment type="caution">
    <text evidence="3">The sequence shown here is derived from an EMBL/GenBank/DDBJ whole genome shotgun (WGS) entry which is preliminary data.</text>
</comment>
<feature type="domain" description="Helix-turn-helix" evidence="2">
    <location>
        <begin position="6"/>
        <end position="49"/>
    </location>
</feature>
<name>A0A4S2Q734_9PAST</name>
<gene>
    <name evidence="3" type="ORF">D3M76_10010</name>
</gene>
<dbReference type="Proteomes" id="UP000310576">
    <property type="component" value="Unassembled WGS sequence"/>
</dbReference>
<dbReference type="NCBIfam" id="TIGR01764">
    <property type="entry name" value="excise"/>
    <property type="match status" value="1"/>
</dbReference>
<keyword evidence="3" id="KW-0238">DNA-binding</keyword>
<protein>
    <submittedName>
        <fullName evidence="3">DNA-binding protein</fullName>
    </submittedName>
</protein>
<evidence type="ECO:0000256" key="1">
    <source>
        <dbReference type="SAM" id="MobiDB-lite"/>
    </source>
</evidence>
<dbReference type="InterPro" id="IPR010093">
    <property type="entry name" value="SinI_DNA-bd"/>
</dbReference>
<dbReference type="GO" id="GO:0003677">
    <property type="term" value="F:DNA binding"/>
    <property type="evidence" value="ECO:0007669"/>
    <property type="project" value="UniProtKB-KW"/>
</dbReference>
<dbReference type="SUPFAM" id="SSF46955">
    <property type="entry name" value="Putative DNA-binding domain"/>
    <property type="match status" value="1"/>
</dbReference>
<dbReference type="Pfam" id="PF12728">
    <property type="entry name" value="HTH_17"/>
    <property type="match status" value="1"/>
</dbReference>
<dbReference type="InterPro" id="IPR009061">
    <property type="entry name" value="DNA-bd_dom_put_sf"/>
</dbReference>
<evidence type="ECO:0000313" key="3">
    <source>
        <dbReference type="EMBL" id="THA12429.1"/>
    </source>
</evidence>
<sequence length="107" mass="12140">MQLIGTKKAAEILDMHPVTLREMAAKKEIPAYKIGERWRFDQEELENYVKMDKDSPEQEMGHKENLCHVKSSPSKRGAKSGISRSPRQMVSGYAEALGLAIKTKRHS</sequence>
<evidence type="ECO:0000313" key="4">
    <source>
        <dbReference type="Proteomes" id="UP000310576"/>
    </source>
</evidence>
<dbReference type="InterPro" id="IPR041657">
    <property type="entry name" value="HTH_17"/>
</dbReference>